<evidence type="ECO:0000313" key="1">
    <source>
        <dbReference type="EMBL" id="PJE79347.1"/>
    </source>
</evidence>
<name>A0A2H9T823_9ZZZZ</name>
<reference evidence="1" key="1">
    <citation type="journal article" date="2017" name="Appl. Environ. Microbiol.">
        <title>Molecular characterization of an Endozoicomonas-like organism causing infection in king scallop Pecten maximus L.</title>
        <authorList>
            <person name="Cano I."/>
            <person name="van Aerle R."/>
            <person name="Ross S."/>
            <person name="Verner-Jeffreys D.W."/>
            <person name="Paley R.K."/>
            <person name="Rimmer G."/>
            <person name="Ryder D."/>
            <person name="Hooper P."/>
            <person name="Stone D."/>
            <person name="Feist S.W."/>
        </authorList>
    </citation>
    <scope>NUCLEOTIDE SEQUENCE</scope>
</reference>
<protein>
    <submittedName>
        <fullName evidence="1">Uncharacterized protein</fullName>
    </submittedName>
</protein>
<sequence length="48" mass="5364">MSQKEALRLPVVSTGAEYLVQGFLIRRNIPTYKASDLNMKSGTSIKNH</sequence>
<dbReference type="AlphaFoldDB" id="A0A2H9T823"/>
<accession>A0A2H9T823</accession>
<dbReference type="EMBL" id="NSIT01000076">
    <property type="protein sequence ID" value="PJE79347.1"/>
    <property type="molecule type" value="Genomic_DNA"/>
</dbReference>
<gene>
    <name evidence="1" type="ORF">CI610_01699</name>
</gene>
<comment type="caution">
    <text evidence="1">The sequence shown here is derived from an EMBL/GenBank/DDBJ whole genome shotgun (WGS) entry which is preliminary data.</text>
</comment>
<organism evidence="1">
    <name type="scientific">invertebrate metagenome</name>
    <dbReference type="NCBI Taxonomy" id="1711999"/>
    <lineage>
        <taxon>unclassified sequences</taxon>
        <taxon>metagenomes</taxon>
        <taxon>organismal metagenomes</taxon>
    </lineage>
</organism>
<proteinExistence type="predicted"/>